<dbReference type="RefSeq" id="WP_104809461.1">
    <property type="nucleotide sequence ID" value="NZ_MQUA01000013.1"/>
</dbReference>
<dbReference type="PROSITE" id="PS51257">
    <property type="entry name" value="PROKAR_LIPOPROTEIN"/>
    <property type="match status" value="1"/>
</dbReference>
<dbReference type="SUPFAM" id="SSF50939">
    <property type="entry name" value="Sialidases"/>
    <property type="match status" value="1"/>
</dbReference>
<keyword evidence="2" id="KW-1185">Reference proteome</keyword>
<dbReference type="OrthoDB" id="9764969at2"/>
<dbReference type="AlphaFoldDB" id="A0A2S7KXA3"/>
<accession>A0A2S7KXA3</accession>
<dbReference type="InterPro" id="IPR036278">
    <property type="entry name" value="Sialidase_sf"/>
</dbReference>
<gene>
    <name evidence="1" type="ORF">BST83_08730</name>
</gene>
<sequence>MKRISIVVCIGLAIFSCSKKALVINEIPFEFGINNAEPNLVEQDGKLSLSWVNSIRGEKATLLYSQLENDTWKKPITITSGSDWFVNWADFPANATNGDVLLTSHLQKSASGTYTYDVVLNLRKLNGEIIKENFLLNTDGMQAEHGFVSVIPNEKDGFLITWLDGRNTVKEMKESHHKAMTIRVAEVSSDGTIFNETQLDGRTCDCCQTSISMTKNGPIIVFRDRSKNEIRDIYFSRRINNKWTKPAAVYNDNWEINGCPVNGPKIVSNAINTAVSWFTAANEQPTVKVSFLLDTGSFLEPIILNDVEASGRVDIAFISFDEVLVSYMESDANGTYLRCKKVNKNGKISKAVTVSQINSGRSTGVPQLEILKNDAYLVWTISIDEKNQLKSVRFNLDGM</sequence>
<dbReference type="EMBL" id="MQUA01000013">
    <property type="protein sequence ID" value="PQB07226.1"/>
    <property type="molecule type" value="Genomic_DNA"/>
</dbReference>
<evidence type="ECO:0000313" key="1">
    <source>
        <dbReference type="EMBL" id="PQB07226.1"/>
    </source>
</evidence>
<proteinExistence type="predicted"/>
<dbReference type="Proteomes" id="UP000239522">
    <property type="component" value="Unassembled WGS sequence"/>
</dbReference>
<organism evidence="1 2">
    <name type="scientific">Polaribacter filamentus</name>
    <dbReference type="NCBI Taxonomy" id="53483"/>
    <lineage>
        <taxon>Bacteria</taxon>
        <taxon>Pseudomonadati</taxon>
        <taxon>Bacteroidota</taxon>
        <taxon>Flavobacteriia</taxon>
        <taxon>Flavobacteriales</taxon>
        <taxon>Flavobacteriaceae</taxon>
    </lineage>
</organism>
<reference evidence="1 2" key="1">
    <citation type="submission" date="2016-11" db="EMBL/GenBank/DDBJ databases">
        <title>Trade-off between light-utilization and light-protection in marine flavobacteria.</title>
        <authorList>
            <person name="Kumagai Y."/>
        </authorList>
    </citation>
    <scope>NUCLEOTIDE SEQUENCE [LARGE SCALE GENOMIC DNA]</scope>
    <source>
        <strain evidence="1 2">ATCC 700397</strain>
    </source>
</reference>
<protein>
    <submittedName>
        <fullName evidence="1">Sialidase</fullName>
    </submittedName>
</protein>
<evidence type="ECO:0000313" key="2">
    <source>
        <dbReference type="Proteomes" id="UP000239522"/>
    </source>
</evidence>
<comment type="caution">
    <text evidence="1">The sequence shown here is derived from an EMBL/GenBank/DDBJ whole genome shotgun (WGS) entry which is preliminary data.</text>
</comment>
<name>A0A2S7KXA3_9FLAO</name>